<comment type="caution">
    <text evidence="7">The sequence shown here is derived from an EMBL/GenBank/DDBJ whole genome shotgun (WGS) entry which is preliminary data.</text>
</comment>
<evidence type="ECO:0008006" key="9">
    <source>
        <dbReference type="Google" id="ProtNLM"/>
    </source>
</evidence>
<dbReference type="InterPro" id="IPR001898">
    <property type="entry name" value="SLC13A/DASS"/>
</dbReference>
<keyword evidence="4 6" id="KW-1133">Transmembrane helix</keyword>
<protein>
    <recommendedName>
        <fullName evidence="9">Na+/dicarboxylate na+/tricarboxylate and phosphate transporter</fullName>
    </recommendedName>
</protein>
<feature type="transmembrane region" description="Helical" evidence="6">
    <location>
        <begin position="150"/>
        <end position="167"/>
    </location>
</feature>
<keyword evidence="8" id="KW-1185">Reference proteome</keyword>
<evidence type="ECO:0000256" key="3">
    <source>
        <dbReference type="ARBA" id="ARBA00022692"/>
    </source>
</evidence>
<dbReference type="Pfam" id="PF00939">
    <property type="entry name" value="Na_sulph_symp"/>
    <property type="match status" value="1"/>
</dbReference>
<dbReference type="AlphaFoldDB" id="A0AAQ4DVK1"/>
<reference evidence="7 8" key="1">
    <citation type="journal article" date="2023" name="Arcadia Sci">
        <title>De novo assembly of a long-read Amblyomma americanum tick genome.</title>
        <authorList>
            <person name="Chou S."/>
            <person name="Poskanzer K.E."/>
            <person name="Rollins M."/>
            <person name="Thuy-Boun P.S."/>
        </authorList>
    </citation>
    <scope>NUCLEOTIDE SEQUENCE [LARGE SCALE GENOMIC DNA]</scope>
    <source>
        <strain evidence="7">F_SG_1</strain>
        <tissue evidence="7">Salivary glands</tissue>
    </source>
</reference>
<comment type="subcellular location">
    <subcellularLocation>
        <location evidence="1">Membrane</location>
        <topology evidence="1">Multi-pass membrane protein</topology>
    </subcellularLocation>
</comment>
<evidence type="ECO:0000256" key="5">
    <source>
        <dbReference type="ARBA" id="ARBA00023136"/>
    </source>
</evidence>
<dbReference type="GO" id="GO:0015141">
    <property type="term" value="F:succinate transmembrane transporter activity"/>
    <property type="evidence" value="ECO:0007669"/>
    <property type="project" value="TreeGrafter"/>
</dbReference>
<evidence type="ECO:0000313" key="8">
    <source>
        <dbReference type="Proteomes" id="UP001321473"/>
    </source>
</evidence>
<evidence type="ECO:0000256" key="1">
    <source>
        <dbReference type="ARBA" id="ARBA00004141"/>
    </source>
</evidence>
<gene>
    <name evidence="7" type="ORF">V5799_006716</name>
</gene>
<dbReference type="Proteomes" id="UP001321473">
    <property type="component" value="Unassembled WGS sequence"/>
</dbReference>
<evidence type="ECO:0000313" key="7">
    <source>
        <dbReference type="EMBL" id="KAK8766491.1"/>
    </source>
</evidence>
<dbReference type="EMBL" id="JARKHS020026287">
    <property type="protein sequence ID" value="KAK8766491.1"/>
    <property type="molecule type" value="Genomic_DNA"/>
</dbReference>
<dbReference type="GO" id="GO:0005886">
    <property type="term" value="C:plasma membrane"/>
    <property type="evidence" value="ECO:0007669"/>
    <property type="project" value="TreeGrafter"/>
</dbReference>
<proteinExistence type="inferred from homology"/>
<dbReference type="GO" id="GO:0015137">
    <property type="term" value="F:citrate transmembrane transporter activity"/>
    <property type="evidence" value="ECO:0007669"/>
    <property type="project" value="TreeGrafter"/>
</dbReference>
<name>A0AAQ4DVK1_AMBAM</name>
<keyword evidence="3 6" id="KW-0812">Transmembrane</keyword>
<evidence type="ECO:0000256" key="6">
    <source>
        <dbReference type="SAM" id="Phobius"/>
    </source>
</evidence>
<evidence type="ECO:0000256" key="2">
    <source>
        <dbReference type="ARBA" id="ARBA00006772"/>
    </source>
</evidence>
<sequence>MRQITTKFIKIRKVLLITVAYTASLGSVGALSGTITNYVTKMILLTRFPKLDVVTFLSWSTAFLPVAMIEVVFAFVVLYFMHMRRLAMEINRDTVHDAFAIKYKSLGNVTVAEKVVVVVLTVAFVLWSTREPIFFSGWATWPNLNAVDDASVAFMAVAVLFAVPMSCDNLDKRILSWSVVTHKMAWGMLLTFGGGQALGVASDITHLSTDLVMLIDSLSIRTPLQLQVLISLSAAVLTEFTPNDAAATILMPVVITLLIPGIMVKFACQIVNLAVLNTLGEYVFSLTAFPQWGYTCFGDRPSGLFPKH</sequence>
<dbReference type="PANTHER" id="PTHR10283">
    <property type="entry name" value="SOLUTE CARRIER FAMILY 13 MEMBER"/>
    <property type="match status" value="1"/>
</dbReference>
<comment type="similarity">
    <text evidence="2">Belongs to the SLC13A/DASS transporter (TC 2.A.47) family. NADC subfamily.</text>
</comment>
<feature type="transmembrane region" description="Helical" evidence="6">
    <location>
        <begin position="56"/>
        <end position="80"/>
    </location>
</feature>
<organism evidence="7 8">
    <name type="scientific">Amblyomma americanum</name>
    <name type="common">Lone star tick</name>
    <dbReference type="NCBI Taxonomy" id="6943"/>
    <lineage>
        <taxon>Eukaryota</taxon>
        <taxon>Metazoa</taxon>
        <taxon>Ecdysozoa</taxon>
        <taxon>Arthropoda</taxon>
        <taxon>Chelicerata</taxon>
        <taxon>Arachnida</taxon>
        <taxon>Acari</taxon>
        <taxon>Parasitiformes</taxon>
        <taxon>Ixodida</taxon>
        <taxon>Ixodoidea</taxon>
        <taxon>Ixodidae</taxon>
        <taxon>Amblyomminae</taxon>
        <taxon>Amblyomma</taxon>
    </lineage>
</organism>
<evidence type="ECO:0000256" key="4">
    <source>
        <dbReference type="ARBA" id="ARBA00022989"/>
    </source>
</evidence>
<feature type="transmembrane region" description="Helical" evidence="6">
    <location>
        <begin position="111"/>
        <end position="130"/>
    </location>
</feature>
<accession>A0AAQ4DVK1</accession>
<dbReference type="PANTHER" id="PTHR10283:SF82">
    <property type="entry name" value="SOLUTE CARRIER FAMILY 13 MEMBER 2"/>
    <property type="match status" value="1"/>
</dbReference>
<keyword evidence="5 6" id="KW-0472">Membrane</keyword>